<dbReference type="InterPro" id="IPR000682">
    <property type="entry name" value="PCMT"/>
</dbReference>
<evidence type="ECO:0000256" key="7">
    <source>
        <dbReference type="HAMAP-Rule" id="MF_00090"/>
    </source>
</evidence>
<keyword evidence="6 7" id="KW-0949">S-adenosyl-L-methionine</keyword>
<evidence type="ECO:0000313" key="9">
    <source>
        <dbReference type="Proteomes" id="UP001319104"/>
    </source>
</evidence>
<gene>
    <name evidence="7" type="primary">pcm</name>
    <name evidence="8" type="ORF">KI659_10595</name>
</gene>
<comment type="caution">
    <text evidence="8">The sequence shown here is derived from an EMBL/GenBank/DDBJ whole genome shotgun (WGS) entry which is preliminary data.</text>
</comment>
<dbReference type="FunFam" id="3.40.50.150:FF:000010">
    <property type="entry name" value="Protein-L-isoaspartate O-methyltransferase"/>
    <property type="match status" value="1"/>
</dbReference>
<comment type="similarity">
    <text evidence="2 7">Belongs to the methyltransferase superfamily. L-isoaspartyl/D-aspartyl protein methyltransferase family.</text>
</comment>
<dbReference type="AlphaFoldDB" id="A0AAP2CGX8"/>
<reference evidence="8 9" key="1">
    <citation type="submission" date="2021-05" db="EMBL/GenBank/DDBJ databases">
        <authorList>
            <person name="Zhang Z.D."/>
            <person name="Osman G."/>
        </authorList>
    </citation>
    <scope>NUCLEOTIDE SEQUENCE [LARGE SCALE GENOMIC DNA]</scope>
    <source>
        <strain evidence="8 9">KCTC 32217</strain>
    </source>
</reference>
<protein>
    <recommendedName>
        <fullName evidence="7">Protein-L-isoaspartate O-methyltransferase</fullName>
        <ecNumber evidence="7">2.1.1.77</ecNumber>
    </recommendedName>
    <alternativeName>
        <fullName evidence="7">L-isoaspartyl protein carboxyl methyltransferase</fullName>
    </alternativeName>
    <alternativeName>
        <fullName evidence="7">Protein L-isoaspartyl methyltransferase</fullName>
    </alternativeName>
    <alternativeName>
        <fullName evidence="7">Protein-beta-aspartate methyltransferase</fullName>
        <shortName evidence="7">PIMT</shortName>
    </alternativeName>
</protein>
<dbReference type="EC" id="2.1.1.77" evidence="7"/>
<dbReference type="Gene3D" id="3.40.50.150">
    <property type="entry name" value="Vaccinia Virus protein VP39"/>
    <property type="match status" value="1"/>
</dbReference>
<evidence type="ECO:0000256" key="3">
    <source>
        <dbReference type="ARBA" id="ARBA00022490"/>
    </source>
</evidence>
<dbReference type="SUPFAM" id="SSF53335">
    <property type="entry name" value="S-adenosyl-L-methionine-dependent methyltransferases"/>
    <property type="match status" value="1"/>
</dbReference>
<dbReference type="GO" id="GO:0032259">
    <property type="term" value="P:methylation"/>
    <property type="evidence" value="ECO:0007669"/>
    <property type="project" value="UniProtKB-KW"/>
</dbReference>
<name>A0AAP2CGX8_9BACT</name>
<keyword evidence="9" id="KW-1185">Reference proteome</keyword>
<evidence type="ECO:0000256" key="1">
    <source>
        <dbReference type="ARBA" id="ARBA00004496"/>
    </source>
</evidence>
<dbReference type="NCBIfam" id="NF001453">
    <property type="entry name" value="PRK00312.1"/>
    <property type="match status" value="1"/>
</dbReference>
<proteinExistence type="inferred from homology"/>
<sequence>MLWSFFILLFSMFPQEDKYTAARERMVKDHIQSKGIHNKKVLSALRAVPRHKLVPESQRENAYLDRPLPIGAGQTISQPFIVAFMSQLIEPKKSMRVLEIGTGSGFQAAVLAEMVDQVYTIEIIHSLGEKAKADLEELGYDNIHVRIGDGYAGWPEEAPFDAIIVTAAPDRLPQPLLDQLAEGGKMVVPIGPINQIQELTLIEKKNGKIKTRNVAPVRFVPFTRDTL</sequence>
<dbReference type="InterPro" id="IPR029063">
    <property type="entry name" value="SAM-dependent_MTases_sf"/>
</dbReference>
<keyword evidence="3 7" id="KW-0963">Cytoplasm</keyword>
<dbReference type="PANTHER" id="PTHR11579:SF0">
    <property type="entry name" value="PROTEIN-L-ISOASPARTATE(D-ASPARTATE) O-METHYLTRANSFERASE"/>
    <property type="match status" value="1"/>
</dbReference>
<evidence type="ECO:0000313" key="8">
    <source>
        <dbReference type="EMBL" id="MBS9524463.1"/>
    </source>
</evidence>
<dbReference type="RefSeq" id="WP_213945324.1">
    <property type="nucleotide sequence ID" value="NZ_JAHBGI010000002.1"/>
</dbReference>
<accession>A0AAP2CGX8</accession>
<keyword evidence="4 7" id="KW-0489">Methyltransferase</keyword>
<dbReference type="GO" id="GO:0030091">
    <property type="term" value="P:protein repair"/>
    <property type="evidence" value="ECO:0007669"/>
    <property type="project" value="UniProtKB-UniRule"/>
</dbReference>
<evidence type="ECO:0000256" key="4">
    <source>
        <dbReference type="ARBA" id="ARBA00022603"/>
    </source>
</evidence>
<dbReference type="PROSITE" id="PS01279">
    <property type="entry name" value="PCMT"/>
    <property type="match status" value="1"/>
</dbReference>
<dbReference type="GO" id="GO:0005737">
    <property type="term" value="C:cytoplasm"/>
    <property type="evidence" value="ECO:0007669"/>
    <property type="project" value="UniProtKB-SubCell"/>
</dbReference>
<evidence type="ECO:0000256" key="2">
    <source>
        <dbReference type="ARBA" id="ARBA00005369"/>
    </source>
</evidence>
<dbReference type="CDD" id="cd02440">
    <property type="entry name" value="AdoMet_MTases"/>
    <property type="match status" value="1"/>
</dbReference>
<keyword evidence="5 7" id="KW-0808">Transferase</keyword>
<feature type="active site" evidence="7">
    <location>
        <position position="77"/>
    </location>
</feature>
<dbReference type="HAMAP" id="MF_00090">
    <property type="entry name" value="PIMT"/>
    <property type="match status" value="1"/>
</dbReference>
<dbReference type="GO" id="GO:0004719">
    <property type="term" value="F:protein-L-isoaspartate (D-aspartate) O-methyltransferase activity"/>
    <property type="evidence" value="ECO:0007669"/>
    <property type="project" value="UniProtKB-UniRule"/>
</dbReference>
<dbReference type="EMBL" id="JAHCMY010000005">
    <property type="protein sequence ID" value="MBS9524463.1"/>
    <property type="molecule type" value="Genomic_DNA"/>
</dbReference>
<dbReference type="PANTHER" id="PTHR11579">
    <property type="entry name" value="PROTEIN-L-ISOASPARTATE O-METHYLTRANSFERASE"/>
    <property type="match status" value="1"/>
</dbReference>
<comment type="function">
    <text evidence="7">Catalyzes the methyl esterification of L-isoaspartyl residues in peptides and proteins that result from spontaneous decomposition of normal L-aspartyl and L-asparaginyl residues. It plays a role in the repair and/or degradation of damaged proteins.</text>
</comment>
<evidence type="ECO:0000256" key="5">
    <source>
        <dbReference type="ARBA" id="ARBA00022679"/>
    </source>
</evidence>
<dbReference type="Pfam" id="PF01135">
    <property type="entry name" value="PCMT"/>
    <property type="match status" value="1"/>
</dbReference>
<organism evidence="8 9">
    <name type="scientific">Litoribacter ruber</name>
    <dbReference type="NCBI Taxonomy" id="702568"/>
    <lineage>
        <taxon>Bacteria</taxon>
        <taxon>Pseudomonadati</taxon>
        <taxon>Bacteroidota</taxon>
        <taxon>Cytophagia</taxon>
        <taxon>Cytophagales</taxon>
        <taxon>Cyclobacteriaceae</taxon>
        <taxon>Litoribacter</taxon>
    </lineage>
</organism>
<comment type="catalytic activity">
    <reaction evidence="7">
        <text>[protein]-L-isoaspartate + S-adenosyl-L-methionine = [protein]-L-isoaspartate alpha-methyl ester + S-adenosyl-L-homocysteine</text>
        <dbReference type="Rhea" id="RHEA:12705"/>
        <dbReference type="Rhea" id="RHEA-COMP:12143"/>
        <dbReference type="Rhea" id="RHEA-COMP:12144"/>
        <dbReference type="ChEBI" id="CHEBI:57856"/>
        <dbReference type="ChEBI" id="CHEBI:59789"/>
        <dbReference type="ChEBI" id="CHEBI:90596"/>
        <dbReference type="ChEBI" id="CHEBI:90598"/>
        <dbReference type="EC" id="2.1.1.77"/>
    </reaction>
</comment>
<comment type="subcellular location">
    <subcellularLocation>
        <location evidence="1 7">Cytoplasm</location>
    </subcellularLocation>
</comment>
<dbReference type="NCBIfam" id="TIGR00080">
    <property type="entry name" value="pimt"/>
    <property type="match status" value="1"/>
</dbReference>
<dbReference type="Proteomes" id="UP001319104">
    <property type="component" value="Unassembled WGS sequence"/>
</dbReference>
<evidence type="ECO:0000256" key="6">
    <source>
        <dbReference type="ARBA" id="ARBA00022691"/>
    </source>
</evidence>